<protein>
    <recommendedName>
        <fullName evidence="3">DUF4367 domain-containing protein</fullName>
    </recommendedName>
</protein>
<dbReference type="AlphaFoldDB" id="A5KPR3"/>
<sequence length="92" mass="10838">MEIGLNLGKKDISETREWEDIQVEKYTEKDDENIPKELWKLKPGRVHGEKVYIGKTEDGILHAVFEKDGKIWYVTEEKGDKENLTEYLKKTL</sequence>
<dbReference type="HOGENOM" id="CLU_2411399_0_0_9"/>
<accession>A5KPR3</accession>
<name>A5KPR3_9FIRM</name>
<evidence type="ECO:0008006" key="3">
    <source>
        <dbReference type="Google" id="ProtNLM"/>
    </source>
</evidence>
<organism evidence="1 2">
    <name type="scientific">[Ruminococcus] torques ATCC 27756</name>
    <dbReference type="NCBI Taxonomy" id="411460"/>
    <lineage>
        <taxon>Bacteria</taxon>
        <taxon>Bacillati</taxon>
        <taxon>Bacillota</taxon>
        <taxon>Clostridia</taxon>
        <taxon>Lachnospirales</taxon>
        <taxon>Lachnospiraceae</taxon>
        <taxon>Mediterraneibacter</taxon>
    </lineage>
</organism>
<dbReference type="Proteomes" id="UP000003577">
    <property type="component" value="Unassembled WGS sequence"/>
</dbReference>
<evidence type="ECO:0000313" key="1">
    <source>
        <dbReference type="EMBL" id="EDK23567.1"/>
    </source>
</evidence>
<dbReference type="PaxDb" id="411460-RUMTOR_02248"/>
<dbReference type="EMBL" id="AAVP02000013">
    <property type="protein sequence ID" value="EDK23567.1"/>
    <property type="molecule type" value="Genomic_DNA"/>
</dbReference>
<proteinExistence type="predicted"/>
<reference evidence="1 2" key="2">
    <citation type="submission" date="2007-04" db="EMBL/GenBank/DDBJ databases">
        <title>Draft genome sequence of Ruminococcus torques (ATCC 27756).</title>
        <authorList>
            <person name="Sudarsanam P."/>
            <person name="Ley R."/>
            <person name="Guruge J."/>
            <person name="Turnbaugh P.J."/>
            <person name="Mahowald M."/>
            <person name="Liep D."/>
            <person name="Gordon J."/>
        </authorList>
    </citation>
    <scope>NUCLEOTIDE SEQUENCE [LARGE SCALE GENOMIC DNA]</scope>
    <source>
        <strain evidence="1 2">ATCC 27756</strain>
    </source>
</reference>
<comment type="caution">
    <text evidence="1">The sequence shown here is derived from an EMBL/GenBank/DDBJ whole genome shotgun (WGS) entry which is preliminary data.</text>
</comment>
<reference evidence="1 2" key="1">
    <citation type="submission" date="2007-03" db="EMBL/GenBank/DDBJ databases">
        <authorList>
            <person name="Fulton L."/>
            <person name="Clifton S."/>
            <person name="Fulton B."/>
            <person name="Xu J."/>
            <person name="Minx P."/>
            <person name="Pepin K.H."/>
            <person name="Johnson M."/>
            <person name="Thiruvilangam P."/>
            <person name="Bhonagiri V."/>
            <person name="Nash W.E."/>
            <person name="Mardis E.R."/>
            <person name="Wilson R.K."/>
        </authorList>
    </citation>
    <scope>NUCLEOTIDE SEQUENCE [LARGE SCALE GENOMIC DNA]</scope>
    <source>
        <strain evidence="1 2">ATCC 27756</strain>
    </source>
</reference>
<gene>
    <name evidence="1" type="ORF">RUMTOR_02248</name>
</gene>
<evidence type="ECO:0000313" key="2">
    <source>
        <dbReference type="Proteomes" id="UP000003577"/>
    </source>
</evidence>